<evidence type="ECO:0000256" key="5">
    <source>
        <dbReference type="ARBA" id="ARBA00022840"/>
    </source>
</evidence>
<dbReference type="Proteomes" id="UP000657385">
    <property type="component" value="Unassembled WGS sequence"/>
</dbReference>
<gene>
    <name evidence="15" type="ORF">I2501_06070</name>
</gene>
<comment type="caution">
    <text evidence="15">The sequence shown here is derived from an EMBL/GenBank/DDBJ whole genome shotgun (WGS) entry which is preliminary data.</text>
</comment>
<keyword evidence="4 10" id="KW-0347">Helicase</keyword>
<dbReference type="PROSITE" id="PS51198">
    <property type="entry name" value="UVRD_HELICASE_ATP_BIND"/>
    <property type="match status" value="1"/>
</dbReference>
<evidence type="ECO:0000256" key="10">
    <source>
        <dbReference type="PROSITE-ProRule" id="PRU00560"/>
    </source>
</evidence>
<dbReference type="GO" id="GO:0033202">
    <property type="term" value="C:DNA helicase complex"/>
    <property type="evidence" value="ECO:0007669"/>
    <property type="project" value="TreeGrafter"/>
</dbReference>
<dbReference type="GO" id="GO:0043138">
    <property type="term" value="F:3'-5' DNA helicase activity"/>
    <property type="evidence" value="ECO:0007669"/>
    <property type="project" value="UniProtKB-EC"/>
</dbReference>
<dbReference type="InterPro" id="IPR002121">
    <property type="entry name" value="HRDC_dom"/>
</dbReference>
<evidence type="ECO:0000259" key="14">
    <source>
        <dbReference type="PROSITE" id="PS51217"/>
    </source>
</evidence>
<dbReference type="Pfam" id="PF13361">
    <property type="entry name" value="UvrD_C"/>
    <property type="match status" value="2"/>
</dbReference>
<dbReference type="SUPFAM" id="SSF47819">
    <property type="entry name" value="HRDC-like"/>
    <property type="match status" value="1"/>
</dbReference>
<dbReference type="RefSeq" id="WP_196192762.1">
    <property type="nucleotide sequence ID" value="NZ_JADPRT010000002.1"/>
</dbReference>
<evidence type="ECO:0000259" key="12">
    <source>
        <dbReference type="PROSITE" id="PS50967"/>
    </source>
</evidence>
<feature type="domain" description="UvrD-like helicase ATP-binding" evidence="13">
    <location>
        <begin position="23"/>
        <end position="303"/>
    </location>
</feature>
<keyword evidence="16" id="KW-1185">Reference proteome</keyword>
<name>A0A931B648_9ACTN</name>
<dbReference type="InterPro" id="IPR014016">
    <property type="entry name" value="UvrD-like_ATP-bd"/>
</dbReference>
<protein>
    <recommendedName>
        <fullName evidence="8">DNA 3'-5' helicase</fullName>
        <ecNumber evidence="8">5.6.2.4</ecNumber>
    </recommendedName>
</protein>
<feature type="compositionally biased region" description="Gly residues" evidence="11">
    <location>
        <begin position="602"/>
        <end position="618"/>
    </location>
</feature>
<feature type="domain" description="HRDC" evidence="12">
    <location>
        <begin position="655"/>
        <end position="735"/>
    </location>
</feature>
<keyword evidence="2 10" id="KW-0547">Nucleotide-binding</keyword>
<dbReference type="Pfam" id="PF00580">
    <property type="entry name" value="UvrD-helicase"/>
    <property type="match status" value="1"/>
</dbReference>
<evidence type="ECO:0000256" key="1">
    <source>
        <dbReference type="ARBA" id="ARBA00009922"/>
    </source>
</evidence>
<dbReference type="EMBL" id="JADPRT010000002">
    <property type="protein sequence ID" value="MBF9067605.1"/>
    <property type="molecule type" value="Genomic_DNA"/>
</dbReference>
<evidence type="ECO:0000256" key="6">
    <source>
        <dbReference type="ARBA" id="ARBA00023235"/>
    </source>
</evidence>
<evidence type="ECO:0000256" key="2">
    <source>
        <dbReference type="ARBA" id="ARBA00022741"/>
    </source>
</evidence>
<evidence type="ECO:0000259" key="13">
    <source>
        <dbReference type="PROSITE" id="PS51198"/>
    </source>
</evidence>
<dbReference type="PROSITE" id="PS51217">
    <property type="entry name" value="UVRD_HELICASE_CTER"/>
    <property type="match status" value="1"/>
</dbReference>
<feature type="domain" description="UvrD-like helicase C-terminal" evidence="14">
    <location>
        <begin position="304"/>
        <end position="566"/>
    </location>
</feature>
<dbReference type="InterPro" id="IPR013986">
    <property type="entry name" value="DExx_box_DNA_helicase_dom_sf"/>
</dbReference>
<dbReference type="GO" id="GO:0005829">
    <property type="term" value="C:cytosol"/>
    <property type="evidence" value="ECO:0007669"/>
    <property type="project" value="TreeGrafter"/>
</dbReference>
<comment type="catalytic activity">
    <reaction evidence="7">
        <text>Couples ATP hydrolysis with the unwinding of duplex DNA by translocating in the 3'-5' direction.</text>
        <dbReference type="EC" id="5.6.2.4"/>
    </reaction>
</comment>
<dbReference type="CDD" id="cd18807">
    <property type="entry name" value="SF1_C_UvrD"/>
    <property type="match status" value="1"/>
</dbReference>
<dbReference type="GO" id="GO:0003677">
    <property type="term" value="F:DNA binding"/>
    <property type="evidence" value="ECO:0007669"/>
    <property type="project" value="InterPro"/>
</dbReference>
<feature type="region of interest" description="Disordered" evidence="11">
    <location>
        <begin position="727"/>
        <end position="763"/>
    </location>
</feature>
<comment type="similarity">
    <text evidence="1">Belongs to the helicase family. UvrD subfamily.</text>
</comment>
<evidence type="ECO:0000256" key="9">
    <source>
        <dbReference type="ARBA" id="ARBA00048988"/>
    </source>
</evidence>
<dbReference type="GO" id="GO:0000725">
    <property type="term" value="P:recombinational repair"/>
    <property type="evidence" value="ECO:0007669"/>
    <property type="project" value="TreeGrafter"/>
</dbReference>
<dbReference type="Gene3D" id="1.10.10.160">
    <property type="match status" value="1"/>
</dbReference>
<dbReference type="Gene3D" id="3.40.50.300">
    <property type="entry name" value="P-loop containing nucleotide triphosphate hydrolases"/>
    <property type="match status" value="3"/>
</dbReference>
<dbReference type="InterPro" id="IPR014017">
    <property type="entry name" value="DNA_helicase_UvrD-like_C"/>
</dbReference>
<dbReference type="Gene3D" id="1.10.150.80">
    <property type="entry name" value="HRDC domain"/>
    <property type="match status" value="1"/>
</dbReference>
<keyword evidence="5 10" id="KW-0067">ATP-binding</keyword>
<feature type="binding site" evidence="10">
    <location>
        <begin position="44"/>
        <end position="51"/>
    </location>
    <ligand>
        <name>ATP</name>
        <dbReference type="ChEBI" id="CHEBI:30616"/>
    </ligand>
</feature>
<comment type="catalytic activity">
    <reaction evidence="9">
        <text>ATP + H2O = ADP + phosphate + H(+)</text>
        <dbReference type="Rhea" id="RHEA:13065"/>
        <dbReference type="ChEBI" id="CHEBI:15377"/>
        <dbReference type="ChEBI" id="CHEBI:15378"/>
        <dbReference type="ChEBI" id="CHEBI:30616"/>
        <dbReference type="ChEBI" id="CHEBI:43474"/>
        <dbReference type="ChEBI" id="CHEBI:456216"/>
        <dbReference type="EC" id="5.6.2.4"/>
    </reaction>
</comment>
<feature type="region of interest" description="Disordered" evidence="11">
    <location>
        <begin position="578"/>
        <end position="622"/>
    </location>
</feature>
<keyword evidence="6" id="KW-0413">Isomerase</keyword>
<dbReference type="GO" id="GO:0016787">
    <property type="term" value="F:hydrolase activity"/>
    <property type="evidence" value="ECO:0007669"/>
    <property type="project" value="UniProtKB-UniRule"/>
</dbReference>
<dbReference type="EC" id="5.6.2.4" evidence="8"/>
<accession>A0A931B648</accession>
<dbReference type="SUPFAM" id="SSF52540">
    <property type="entry name" value="P-loop containing nucleoside triphosphate hydrolases"/>
    <property type="match status" value="1"/>
</dbReference>
<evidence type="ECO:0000256" key="3">
    <source>
        <dbReference type="ARBA" id="ARBA00022801"/>
    </source>
</evidence>
<dbReference type="PANTHER" id="PTHR11070">
    <property type="entry name" value="UVRD / RECB / PCRA DNA HELICASE FAMILY MEMBER"/>
    <property type="match status" value="1"/>
</dbReference>
<dbReference type="CDD" id="cd17932">
    <property type="entry name" value="DEXQc_UvrD"/>
    <property type="match status" value="1"/>
</dbReference>
<sequence length="763" mass="82746">MQVELPGASPFPTAPRDAEAVLDGLDPEQRAVATALQGPVCVLAGAGTGKTRAITHRIAYGVRSGVMQPQRVLAVTFTARAAGEMRGRLRQLGVEGVQARTFHAAALRQLQYFWPRVIGGDVPRLIERKVQLVAEAAGRCRLRLERTELRDLTGEIEWAKVTQTVPEDYPAAAVKAGRETPRDPAEIRQVYKVYEELKRDRGVIDFEDVLLLAVGVLDERPEVAEQVRSQYQHFVVDEYQDVSPLQQRLLDLWLGSRSSVCVVGDASQTIYSFTGATPDYLLGFRSRHPDAEVIKLVRDYRSSPQVVNLANGLLSQARGQAAQHRLELVSQRDPGPEPAYVEYPDEPAEAEGTAKRIRALLDSGVRASEVAVLFRVNAQSEVYEQALADQGIAYQLRGAERFFERPEVREAGMLLRGAARAGGGAVDPLLDEAPERLADQVRAVLSTRGFSPQPPSGSGAVRERWESLAALVRLAEDFETARHAAEQPANLAEYVAELDARAAAQHAPAVEGVTLASLHSAKGLEWDAVFLVGLTEGMMPITYAKTDEQVEEERRLLYVGVTRAREHLGLSWALARSPGGRASRNPSRFLDGLRPGSAARGGARGAGRAGAAGAAGAGREGRASRSRSPIKCRVCGRVLTEAVERKLRRCEECPSSLDEGLYERLRDWRSREARDQGLPAYCVFTDATLIAIAEQPPGSAAELGQISGVGRAKLDKYGDAVLSLCGGVGPTATPSERPEQGDISDLWDENGASEGSPEDSPEK</sequence>
<evidence type="ECO:0000256" key="4">
    <source>
        <dbReference type="ARBA" id="ARBA00022806"/>
    </source>
</evidence>
<keyword evidence="3 10" id="KW-0378">Hydrolase</keyword>
<evidence type="ECO:0000313" key="15">
    <source>
        <dbReference type="EMBL" id="MBF9067605.1"/>
    </source>
</evidence>
<dbReference type="InterPro" id="IPR010997">
    <property type="entry name" value="HRDC-like_sf"/>
</dbReference>
<dbReference type="GO" id="GO:0005524">
    <property type="term" value="F:ATP binding"/>
    <property type="evidence" value="ECO:0007669"/>
    <property type="project" value="UniProtKB-UniRule"/>
</dbReference>
<reference evidence="15" key="1">
    <citation type="submission" date="2020-11" db="EMBL/GenBank/DDBJ databases">
        <title>Isolation and identification of active actinomycetes.</title>
        <authorList>
            <person name="Yu B."/>
        </authorList>
    </citation>
    <scope>NUCLEOTIDE SEQUENCE</scope>
    <source>
        <strain evidence="15">NEAU-YB345</strain>
    </source>
</reference>
<dbReference type="FunFam" id="3.40.50.300:FF:001181">
    <property type="entry name" value="DNA helicase"/>
    <property type="match status" value="1"/>
</dbReference>
<organism evidence="15 16">
    <name type="scientific">Streptacidiphilus fuscans</name>
    <dbReference type="NCBI Taxonomy" id="2789292"/>
    <lineage>
        <taxon>Bacteria</taxon>
        <taxon>Bacillati</taxon>
        <taxon>Actinomycetota</taxon>
        <taxon>Actinomycetes</taxon>
        <taxon>Kitasatosporales</taxon>
        <taxon>Streptomycetaceae</taxon>
        <taxon>Streptacidiphilus</taxon>
    </lineage>
</organism>
<dbReference type="SMART" id="SM00341">
    <property type="entry name" value="HRDC"/>
    <property type="match status" value="1"/>
</dbReference>
<dbReference type="PROSITE" id="PS50967">
    <property type="entry name" value="HRDC"/>
    <property type="match status" value="1"/>
</dbReference>
<dbReference type="InterPro" id="IPR044876">
    <property type="entry name" value="HRDC_dom_sf"/>
</dbReference>
<evidence type="ECO:0000256" key="7">
    <source>
        <dbReference type="ARBA" id="ARBA00034617"/>
    </source>
</evidence>
<dbReference type="InterPro" id="IPR027417">
    <property type="entry name" value="P-loop_NTPase"/>
</dbReference>
<evidence type="ECO:0000313" key="16">
    <source>
        <dbReference type="Proteomes" id="UP000657385"/>
    </source>
</evidence>
<evidence type="ECO:0000256" key="11">
    <source>
        <dbReference type="SAM" id="MobiDB-lite"/>
    </source>
</evidence>
<dbReference type="Pfam" id="PF00570">
    <property type="entry name" value="HRDC"/>
    <property type="match status" value="1"/>
</dbReference>
<proteinExistence type="inferred from homology"/>
<dbReference type="PANTHER" id="PTHR11070:SF69">
    <property type="entry name" value="ATP-DEPENDENT DNA HELICASE UVRD2"/>
    <property type="match status" value="1"/>
</dbReference>
<dbReference type="AlphaFoldDB" id="A0A931B648"/>
<dbReference type="InterPro" id="IPR000212">
    <property type="entry name" value="DNA_helicase_UvrD/REP"/>
</dbReference>
<evidence type="ECO:0000256" key="8">
    <source>
        <dbReference type="ARBA" id="ARBA00034808"/>
    </source>
</evidence>